<feature type="compositionally biased region" description="Basic and acidic residues" evidence="1">
    <location>
        <begin position="402"/>
        <end position="418"/>
    </location>
</feature>
<organism evidence="2 3">
    <name type="scientific">Venturia effusa</name>
    <dbReference type="NCBI Taxonomy" id="50376"/>
    <lineage>
        <taxon>Eukaryota</taxon>
        <taxon>Fungi</taxon>
        <taxon>Dikarya</taxon>
        <taxon>Ascomycota</taxon>
        <taxon>Pezizomycotina</taxon>
        <taxon>Dothideomycetes</taxon>
        <taxon>Pleosporomycetidae</taxon>
        <taxon>Venturiales</taxon>
        <taxon>Venturiaceae</taxon>
        <taxon>Venturia</taxon>
    </lineage>
</organism>
<evidence type="ECO:0000256" key="1">
    <source>
        <dbReference type="SAM" id="MobiDB-lite"/>
    </source>
</evidence>
<feature type="region of interest" description="Disordered" evidence="1">
    <location>
        <begin position="313"/>
        <end position="375"/>
    </location>
</feature>
<dbReference type="EMBL" id="CP042190">
    <property type="protein sequence ID" value="QDS71710.1"/>
    <property type="molecule type" value="Genomic_DNA"/>
</dbReference>
<protein>
    <submittedName>
        <fullName evidence="2">Uncharacterized protein</fullName>
    </submittedName>
</protein>
<dbReference type="OrthoDB" id="10428084at2759"/>
<dbReference type="AlphaFoldDB" id="A0A517L7U7"/>
<feature type="compositionally biased region" description="Polar residues" evidence="1">
    <location>
        <begin position="1"/>
        <end position="16"/>
    </location>
</feature>
<sequence>MATNTVSTQHNRNNTHLCYPNIDKFEGMNSKQTTTDIPRQSNKRPRPRDEIKEGNIMTDADGPKRSSRPIANSSPKKTKTSTKCFDKDISPLPERTEFDEEILPGSQHVLPDMRHPSKSNTAPRHEGRDSMSPTGAKKGKRYPKFGISPGGRLFEHGLPCSATGTHAFMNDKGQIEVPIRNSRAMGKMPIREVAQKPYRWCPDFLHLCTHMLLSKQDAGAMGYDWSASIFMWLYYQANGWDVPAGIVSTLTDEEARHMLELLVSRGSVQVSGSSRARLSPDLIAIINRLPIPTAPPNIKNGSQQLPFVESGTQPRSFIIGGSSPPNAPLRQKKDQGSAQPSERPSERPASPLPGPRVNPKQRRRPFSSLSDSAEGQPLPILDPNWWCGIKKPKRIPIRPSNRRGDGGKEKEGEGEQGRSDIFTGFAPHVTIHETYECCCPHCGFAGESYTKFKRHIAEHFEKDGWTEYRCPMTGCDKTFAKTELTQYMKYLEEVGLIQKKNRNAKDAISLLVAQKKSEIQLIQAQKQERDYLLARLRIRASAKGAGAQREVIEISDEPDVVVIEDDEDDDGDDEDDEFAWLDDVEIDELET</sequence>
<dbReference type="Proteomes" id="UP000316270">
    <property type="component" value="Chromosome 6"/>
</dbReference>
<keyword evidence="3" id="KW-1185">Reference proteome</keyword>
<accession>A0A517L7U7</accession>
<feature type="region of interest" description="Disordered" evidence="1">
    <location>
        <begin position="396"/>
        <end position="420"/>
    </location>
</feature>
<proteinExistence type="predicted"/>
<name>A0A517L7U7_9PEZI</name>
<feature type="compositionally biased region" description="Polar residues" evidence="1">
    <location>
        <begin position="29"/>
        <end position="40"/>
    </location>
</feature>
<feature type="region of interest" description="Disordered" evidence="1">
    <location>
        <begin position="1"/>
        <end position="142"/>
    </location>
</feature>
<reference evidence="2 3" key="1">
    <citation type="submission" date="2019-07" db="EMBL/GenBank/DDBJ databases">
        <title>Finished genome of Venturia effusa.</title>
        <authorList>
            <person name="Young C.A."/>
            <person name="Cox M.P."/>
            <person name="Ganley A.R.D."/>
            <person name="David W.J."/>
        </authorList>
    </citation>
    <scope>NUCLEOTIDE SEQUENCE [LARGE SCALE GENOMIC DNA]</scope>
    <source>
        <strain evidence="3">albino</strain>
    </source>
</reference>
<gene>
    <name evidence="2" type="ORF">FKW77_008478</name>
</gene>
<evidence type="ECO:0000313" key="2">
    <source>
        <dbReference type="EMBL" id="QDS71710.1"/>
    </source>
</evidence>
<evidence type="ECO:0000313" key="3">
    <source>
        <dbReference type="Proteomes" id="UP000316270"/>
    </source>
</evidence>